<name>A0AAD7G411_MYCRO</name>
<evidence type="ECO:0000313" key="2">
    <source>
        <dbReference type="EMBL" id="KAJ7652961.1"/>
    </source>
</evidence>
<accession>A0AAD7G411</accession>
<reference evidence="2" key="1">
    <citation type="submission" date="2023-03" db="EMBL/GenBank/DDBJ databases">
        <title>Massive genome expansion in bonnet fungi (Mycena s.s.) driven by repeated elements and novel gene families across ecological guilds.</title>
        <authorList>
            <consortium name="Lawrence Berkeley National Laboratory"/>
            <person name="Harder C.B."/>
            <person name="Miyauchi S."/>
            <person name="Viragh M."/>
            <person name="Kuo A."/>
            <person name="Thoen E."/>
            <person name="Andreopoulos B."/>
            <person name="Lu D."/>
            <person name="Skrede I."/>
            <person name="Drula E."/>
            <person name="Henrissat B."/>
            <person name="Morin E."/>
            <person name="Kohler A."/>
            <person name="Barry K."/>
            <person name="LaButti K."/>
            <person name="Morin E."/>
            <person name="Salamov A."/>
            <person name="Lipzen A."/>
            <person name="Mereny Z."/>
            <person name="Hegedus B."/>
            <person name="Baldrian P."/>
            <person name="Stursova M."/>
            <person name="Weitz H."/>
            <person name="Taylor A."/>
            <person name="Grigoriev I.V."/>
            <person name="Nagy L.G."/>
            <person name="Martin F."/>
            <person name="Kauserud H."/>
        </authorList>
    </citation>
    <scope>NUCLEOTIDE SEQUENCE</scope>
    <source>
        <strain evidence="2">CBHHK067</strain>
    </source>
</reference>
<comment type="caution">
    <text evidence="2">The sequence shown here is derived from an EMBL/GenBank/DDBJ whole genome shotgun (WGS) entry which is preliminary data.</text>
</comment>
<sequence length="196" mass="21691">MNRTTHIQEPSPSWASHACCRHSLKAQSAPAASRFYPARYAAPPPLWWLSAASSDQASPQAYPVHAESDDDDDEVPANTDRRKRQKSDSSNSSGVARRNAEAGTQLSRSVDNLSAMSKPIVTPEDLSHVDEVICILQDKTLLPPDPRRKLFRLVSSALSLARALARVFVLEQDFVRRKGILEGILEDKTITVPDDY</sequence>
<dbReference type="Proteomes" id="UP001221757">
    <property type="component" value="Unassembled WGS sequence"/>
</dbReference>
<gene>
    <name evidence="2" type="ORF">B0H17DRAFT_1214833</name>
</gene>
<organism evidence="2 3">
    <name type="scientific">Mycena rosella</name>
    <name type="common">Pink bonnet</name>
    <name type="synonym">Agaricus rosellus</name>
    <dbReference type="NCBI Taxonomy" id="1033263"/>
    <lineage>
        <taxon>Eukaryota</taxon>
        <taxon>Fungi</taxon>
        <taxon>Dikarya</taxon>
        <taxon>Basidiomycota</taxon>
        <taxon>Agaricomycotina</taxon>
        <taxon>Agaricomycetes</taxon>
        <taxon>Agaricomycetidae</taxon>
        <taxon>Agaricales</taxon>
        <taxon>Marasmiineae</taxon>
        <taxon>Mycenaceae</taxon>
        <taxon>Mycena</taxon>
    </lineage>
</organism>
<proteinExistence type="predicted"/>
<feature type="region of interest" description="Disordered" evidence="1">
    <location>
        <begin position="58"/>
        <end position="109"/>
    </location>
</feature>
<dbReference type="EMBL" id="JARKIE010000341">
    <property type="protein sequence ID" value="KAJ7652961.1"/>
    <property type="molecule type" value="Genomic_DNA"/>
</dbReference>
<protein>
    <submittedName>
        <fullName evidence="2">Uncharacterized protein</fullName>
    </submittedName>
</protein>
<evidence type="ECO:0000256" key="1">
    <source>
        <dbReference type="SAM" id="MobiDB-lite"/>
    </source>
</evidence>
<keyword evidence="3" id="KW-1185">Reference proteome</keyword>
<evidence type="ECO:0000313" key="3">
    <source>
        <dbReference type="Proteomes" id="UP001221757"/>
    </source>
</evidence>
<dbReference type="AlphaFoldDB" id="A0AAD7G411"/>